<dbReference type="PRINTS" id="PR00103">
    <property type="entry name" value="CAMPKINASE"/>
</dbReference>
<dbReference type="SUPFAM" id="SSF51206">
    <property type="entry name" value="cAMP-binding domain-like"/>
    <property type="match status" value="2"/>
</dbReference>
<dbReference type="InterPro" id="IPR014710">
    <property type="entry name" value="RmlC-like_jellyroll"/>
</dbReference>
<dbReference type="Pfam" id="PF00027">
    <property type="entry name" value="cNMP_binding"/>
    <property type="match status" value="1"/>
</dbReference>
<dbReference type="GO" id="GO:0030552">
    <property type="term" value="F:cAMP binding"/>
    <property type="evidence" value="ECO:0007669"/>
    <property type="project" value="TreeGrafter"/>
</dbReference>
<proteinExistence type="predicted"/>
<dbReference type="InterPro" id="IPR018490">
    <property type="entry name" value="cNMP-bd_dom_sf"/>
</dbReference>
<evidence type="ECO:0000259" key="2">
    <source>
        <dbReference type="PROSITE" id="PS50042"/>
    </source>
</evidence>
<dbReference type="InterPro" id="IPR000595">
    <property type="entry name" value="cNMP-bd_dom"/>
</dbReference>
<dbReference type="InterPro" id="IPR050503">
    <property type="entry name" value="cAMP-dep_PK_reg_su-like"/>
</dbReference>
<dbReference type="EMBL" id="HBFQ01032375">
    <property type="protein sequence ID" value="CAD8848435.1"/>
    <property type="molecule type" value="Transcribed_RNA"/>
</dbReference>
<dbReference type="PANTHER" id="PTHR11635">
    <property type="entry name" value="CAMP-DEPENDENT PROTEIN KINASE REGULATORY CHAIN"/>
    <property type="match status" value="1"/>
</dbReference>
<dbReference type="Gene3D" id="2.60.120.10">
    <property type="entry name" value="Jelly Rolls"/>
    <property type="match status" value="2"/>
</dbReference>
<dbReference type="GO" id="GO:0034236">
    <property type="term" value="F:protein kinase A catalytic subunit binding"/>
    <property type="evidence" value="ECO:0007669"/>
    <property type="project" value="TreeGrafter"/>
</dbReference>
<dbReference type="AlphaFoldDB" id="A0A7S1F6U5"/>
<dbReference type="SMART" id="SM00100">
    <property type="entry name" value="cNMP"/>
    <property type="match status" value="1"/>
</dbReference>
<reference evidence="3" key="1">
    <citation type="submission" date="2021-01" db="EMBL/GenBank/DDBJ databases">
        <authorList>
            <person name="Corre E."/>
            <person name="Pelletier E."/>
            <person name="Niang G."/>
            <person name="Scheremetjew M."/>
            <person name="Finn R."/>
            <person name="Kale V."/>
            <person name="Holt S."/>
            <person name="Cochrane G."/>
            <person name="Meng A."/>
            <person name="Brown T."/>
            <person name="Cohen L."/>
        </authorList>
    </citation>
    <scope>NUCLEOTIDE SEQUENCE</scope>
</reference>
<evidence type="ECO:0000256" key="1">
    <source>
        <dbReference type="SAM" id="MobiDB-lite"/>
    </source>
</evidence>
<feature type="region of interest" description="Disordered" evidence="1">
    <location>
        <begin position="1"/>
        <end position="20"/>
    </location>
</feature>
<dbReference type="PANTHER" id="PTHR11635:SF152">
    <property type="entry name" value="CAMP-DEPENDENT PROTEIN KINASE TYPE I REGULATORY SUBUNIT-RELATED"/>
    <property type="match status" value="1"/>
</dbReference>
<dbReference type="GO" id="GO:0004862">
    <property type="term" value="F:cAMP-dependent protein kinase inhibitor activity"/>
    <property type="evidence" value="ECO:0007669"/>
    <property type="project" value="TreeGrafter"/>
</dbReference>
<dbReference type="InterPro" id="IPR018488">
    <property type="entry name" value="cNMP-bd_CS"/>
</dbReference>
<sequence>MLDAGETSPEATPCPRKSMHPRRTERVGIFFEVPEAGEDVHLDKFLSSTVEKSDDTKEMIKRFMRNDRVCSHWSDSDLDIVFGTMNYFEFGSGEVVVKEGDVGRHFFVIASGTLEVVVNGKVMNTLGPGQSFGGNALLYNCARTATVVAKELAGVWGADGHTFKDVLREFARQNADENQKLLNSISIFAGLSAKQKYLLNDSLFLEKFAPGVRVVTEGEAASAIFFVKSGTLSSATVVTETPGEMFSLGFQNCTRFGEMTWLPVFKKAWFSRVSSSRL</sequence>
<dbReference type="CDD" id="cd00038">
    <property type="entry name" value="CAP_ED"/>
    <property type="match status" value="2"/>
</dbReference>
<organism evidence="3">
    <name type="scientific">Noctiluca scintillans</name>
    <name type="common">Sea sparkle</name>
    <name type="synonym">Red tide dinoflagellate</name>
    <dbReference type="NCBI Taxonomy" id="2966"/>
    <lineage>
        <taxon>Eukaryota</taxon>
        <taxon>Sar</taxon>
        <taxon>Alveolata</taxon>
        <taxon>Dinophyceae</taxon>
        <taxon>Noctilucales</taxon>
        <taxon>Noctilucaceae</taxon>
        <taxon>Noctiluca</taxon>
    </lineage>
</organism>
<feature type="domain" description="Cyclic nucleotide-binding" evidence="2">
    <location>
        <begin position="187"/>
        <end position="278"/>
    </location>
</feature>
<dbReference type="GO" id="GO:0005829">
    <property type="term" value="C:cytosol"/>
    <property type="evidence" value="ECO:0007669"/>
    <property type="project" value="TreeGrafter"/>
</dbReference>
<dbReference type="PROSITE" id="PS00888">
    <property type="entry name" value="CNMP_BINDING_1"/>
    <property type="match status" value="2"/>
</dbReference>
<protein>
    <recommendedName>
        <fullName evidence="2">Cyclic nucleotide-binding domain-containing protein</fullName>
    </recommendedName>
</protein>
<dbReference type="PROSITE" id="PS50042">
    <property type="entry name" value="CNMP_BINDING_3"/>
    <property type="match status" value="2"/>
</dbReference>
<evidence type="ECO:0000313" key="3">
    <source>
        <dbReference type="EMBL" id="CAD8848435.1"/>
    </source>
</evidence>
<feature type="domain" description="Cyclic nucleotide-binding" evidence="2">
    <location>
        <begin position="69"/>
        <end position="184"/>
    </location>
</feature>
<gene>
    <name evidence="3" type="ORF">NSCI0253_LOCUS22785</name>
</gene>
<accession>A0A7S1F6U5</accession>
<name>A0A7S1F6U5_NOCSC</name>
<dbReference type="GO" id="GO:0005952">
    <property type="term" value="C:cAMP-dependent protein kinase complex"/>
    <property type="evidence" value="ECO:0007669"/>
    <property type="project" value="InterPro"/>
</dbReference>